<keyword evidence="2" id="KW-0472">Membrane</keyword>
<evidence type="ECO:0000313" key="3">
    <source>
        <dbReference type="EMBL" id="GMI08627.1"/>
    </source>
</evidence>
<comment type="caution">
    <text evidence="3">The sequence shown here is derived from an EMBL/GenBank/DDBJ whole genome shotgun (WGS) entry which is preliminary data.</text>
</comment>
<name>A0A9W7CET2_9STRA</name>
<accession>A0A9W7CET2</accession>
<evidence type="ECO:0000256" key="1">
    <source>
        <dbReference type="SAM" id="MobiDB-lite"/>
    </source>
</evidence>
<feature type="transmembrane region" description="Helical" evidence="2">
    <location>
        <begin position="176"/>
        <end position="201"/>
    </location>
</feature>
<gene>
    <name evidence="3" type="ORF">TrLO_g12638</name>
</gene>
<keyword evidence="2" id="KW-1133">Transmembrane helix</keyword>
<feature type="region of interest" description="Disordered" evidence="1">
    <location>
        <begin position="234"/>
        <end position="308"/>
    </location>
</feature>
<feature type="compositionally biased region" description="Basic and acidic residues" evidence="1">
    <location>
        <begin position="235"/>
        <end position="246"/>
    </location>
</feature>
<dbReference type="AlphaFoldDB" id="A0A9W7CET2"/>
<proteinExistence type="predicted"/>
<dbReference type="Proteomes" id="UP001165122">
    <property type="component" value="Unassembled WGS sequence"/>
</dbReference>
<keyword evidence="4" id="KW-1185">Reference proteome</keyword>
<dbReference type="EMBL" id="BRXW01000127">
    <property type="protein sequence ID" value="GMI08627.1"/>
    <property type="molecule type" value="Genomic_DNA"/>
</dbReference>
<sequence>MEVILPVLLHLEGTASIATKYAYYTLEDYERSESMAVTNRFWTNKMTQRRMLLAGWTAPGNYDGLLKNMFEEVTKDALVDVYRYTEVADKKVREVLNVQARALNGYEDHEEVHENEDPDSLPAAAVMYGLIRSAFVHEASDVSPKVMVCGLVITFAPATLRYLCVAAAFGDSHVGKGIASCCLLTFFFLHFILLSWALVIVKDNARRNRAYKMLGQLIVKPGVPLKEFLNVTGGEEEKEKEKEVGKGKSAKIAPESDANKGDAKKNANPWTMFFKTANGDGKEEEGEGEEKTDKPGPPVPDVEAPSPSQIDKETLEMHIYINPNSIKDIQTWGMCRNIVRVYGQSFMLCGEGYLSINLVSTILILLIMNILVVGALSIIFGIKSI</sequence>
<evidence type="ECO:0000256" key="2">
    <source>
        <dbReference type="SAM" id="Phobius"/>
    </source>
</evidence>
<evidence type="ECO:0000313" key="4">
    <source>
        <dbReference type="Proteomes" id="UP001165122"/>
    </source>
</evidence>
<reference evidence="4" key="1">
    <citation type="journal article" date="2023" name="Commun. Biol.">
        <title>Genome analysis of Parmales, the sister group of diatoms, reveals the evolutionary specialization of diatoms from phago-mixotrophs to photoautotrophs.</title>
        <authorList>
            <person name="Ban H."/>
            <person name="Sato S."/>
            <person name="Yoshikawa S."/>
            <person name="Yamada K."/>
            <person name="Nakamura Y."/>
            <person name="Ichinomiya M."/>
            <person name="Sato N."/>
            <person name="Blanc-Mathieu R."/>
            <person name="Endo H."/>
            <person name="Kuwata A."/>
            <person name="Ogata H."/>
        </authorList>
    </citation>
    <scope>NUCLEOTIDE SEQUENCE [LARGE SCALE GENOMIC DNA]</scope>
    <source>
        <strain evidence="4">NIES 3700</strain>
    </source>
</reference>
<keyword evidence="2" id="KW-0812">Transmembrane</keyword>
<protein>
    <submittedName>
        <fullName evidence="3">Uncharacterized protein</fullName>
    </submittedName>
</protein>
<feature type="transmembrane region" description="Helical" evidence="2">
    <location>
        <begin position="356"/>
        <end position="382"/>
    </location>
</feature>
<organism evidence="3 4">
    <name type="scientific">Triparma laevis f. longispina</name>
    <dbReference type="NCBI Taxonomy" id="1714387"/>
    <lineage>
        <taxon>Eukaryota</taxon>
        <taxon>Sar</taxon>
        <taxon>Stramenopiles</taxon>
        <taxon>Ochrophyta</taxon>
        <taxon>Bolidophyceae</taxon>
        <taxon>Parmales</taxon>
        <taxon>Triparmaceae</taxon>
        <taxon>Triparma</taxon>
    </lineage>
</organism>